<evidence type="ECO:0000313" key="8">
    <source>
        <dbReference type="Proteomes" id="UP001244011"/>
    </source>
</evidence>
<dbReference type="PANTHER" id="PTHR31845:SF32">
    <property type="entry name" value="MISCELLANEOUS ZN(II)2CYS6 TRANSCRIPTION FACTOR (EUROFUNG)-RELATED"/>
    <property type="match status" value="1"/>
</dbReference>
<dbReference type="InterPro" id="IPR001138">
    <property type="entry name" value="Zn2Cys6_DnaBD"/>
</dbReference>
<protein>
    <recommendedName>
        <fullName evidence="9">Zn(2)-C6 fungal-type domain-containing protein</fullName>
    </recommendedName>
</protein>
<dbReference type="Proteomes" id="UP001244011">
    <property type="component" value="Unassembled WGS sequence"/>
</dbReference>
<dbReference type="PANTHER" id="PTHR31845">
    <property type="entry name" value="FINGER DOMAIN PROTEIN, PUTATIVE-RELATED"/>
    <property type="match status" value="1"/>
</dbReference>
<keyword evidence="2" id="KW-0805">Transcription regulation</keyword>
<gene>
    <name evidence="7" type="ORF">QBC33DRAFT_197455</name>
</gene>
<dbReference type="GO" id="GO:0000976">
    <property type="term" value="F:transcription cis-regulatory region binding"/>
    <property type="evidence" value="ECO:0007669"/>
    <property type="project" value="TreeGrafter"/>
</dbReference>
<organism evidence="7 8">
    <name type="scientific">Phialemonium atrogriseum</name>
    <dbReference type="NCBI Taxonomy" id="1093897"/>
    <lineage>
        <taxon>Eukaryota</taxon>
        <taxon>Fungi</taxon>
        <taxon>Dikarya</taxon>
        <taxon>Ascomycota</taxon>
        <taxon>Pezizomycotina</taxon>
        <taxon>Sordariomycetes</taxon>
        <taxon>Sordariomycetidae</taxon>
        <taxon>Cephalothecales</taxon>
        <taxon>Cephalothecaceae</taxon>
        <taxon>Phialemonium</taxon>
    </lineage>
</organism>
<proteinExistence type="predicted"/>
<dbReference type="RefSeq" id="XP_060280586.1">
    <property type="nucleotide sequence ID" value="XM_060422550.1"/>
</dbReference>
<evidence type="ECO:0000256" key="6">
    <source>
        <dbReference type="SAM" id="MobiDB-lite"/>
    </source>
</evidence>
<accession>A0AAJ0BVV9</accession>
<evidence type="ECO:0000256" key="5">
    <source>
        <dbReference type="ARBA" id="ARBA00023242"/>
    </source>
</evidence>
<evidence type="ECO:0000256" key="1">
    <source>
        <dbReference type="ARBA" id="ARBA00004123"/>
    </source>
</evidence>
<dbReference type="CDD" id="cd00067">
    <property type="entry name" value="GAL4"/>
    <property type="match status" value="1"/>
</dbReference>
<dbReference type="InterPro" id="IPR036864">
    <property type="entry name" value="Zn2-C6_fun-type_DNA-bd_sf"/>
</dbReference>
<dbReference type="EMBL" id="MU839020">
    <property type="protein sequence ID" value="KAK1764373.1"/>
    <property type="molecule type" value="Genomic_DNA"/>
</dbReference>
<evidence type="ECO:0000313" key="7">
    <source>
        <dbReference type="EMBL" id="KAK1764373.1"/>
    </source>
</evidence>
<dbReference type="GO" id="GO:0005634">
    <property type="term" value="C:nucleus"/>
    <property type="evidence" value="ECO:0007669"/>
    <property type="project" value="UniProtKB-SubCell"/>
</dbReference>
<evidence type="ECO:0000256" key="2">
    <source>
        <dbReference type="ARBA" id="ARBA00023015"/>
    </source>
</evidence>
<dbReference type="InterPro" id="IPR051089">
    <property type="entry name" value="prtT"/>
</dbReference>
<comment type="subcellular location">
    <subcellularLocation>
        <location evidence="1">Nucleus</location>
    </subcellularLocation>
</comment>
<feature type="region of interest" description="Disordered" evidence="6">
    <location>
        <begin position="82"/>
        <end position="127"/>
    </location>
</feature>
<dbReference type="GeneID" id="85305737"/>
<evidence type="ECO:0000256" key="4">
    <source>
        <dbReference type="ARBA" id="ARBA00023163"/>
    </source>
</evidence>
<dbReference type="SUPFAM" id="SSF57701">
    <property type="entry name" value="Zn2/Cys6 DNA-binding domain"/>
    <property type="match status" value="1"/>
</dbReference>
<dbReference type="Gene3D" id="4.10.240.10">
    <property type="entry name" value="Zn(2)-C6 fungal-type DNA-binding domain"/>
    <property type="match status" value="1"/>
</dbReference>
<keyword evidence="4" id="KW-0804">Transcription</keyword>
<evidence type="ECO:0008006" key="9">
    <source>
        <dbReference type="Google" id="ProtNLM"/>
    </source>
</evidence>
<name>A0AAJ0BVV9_9PEZI</name>
<keyword evidence="3" id="KW-0238">DNA-binding</keyword>
<comment type="caution">
    <text evidence="7">The sequence shown here is derived from an EMBL/GenBank/DDBJ whole genome shotgun (WGS) entry which is preliminary data.</text>
</comment>
<dbReference type="GO" id="GO:0008270">
    <property type="term" value="F:zinc ion binding"/>
    <property type="evidence" value="ECO:0007669"/>
    <property type="project" value="InterPro"/>
</dbReference>
<evidence type="ECO:0000256" key="3">
    <source>
        <dbReference type="ARBA" id="ARBA00023125"/>
    </source>
</evidence>
<dbReference type="GO" id="GO:0000981">
    <property type="term" value="F:DNA-binding transcription factor activity, RNA polymerase II-specific"/>
    <property type="evidence" value="ECO:0007669"/>
    <property type="project" value="InterPro"/>
</dbReference>
<keyword evidence="8" id="KW-1185">Reference proteome</keyword>
<keyword evidence="5" id="KW-0539">Nucleus</keyword>
<dbReference type="AlphaFoldDB" id="A0AAJ0BVV9"/>
<reference evidence="7" key="1">
    <citation type="submission" date="2023-06" db="EMBL/GenBank/DDBJ databases">
        <title>Genome-scale phylogeny and comparative genomics of the fungal order Sordariales.</title>
        <authorList>
            <consortium name="Lawrence Berkeley National Laboratory"/>
            <person name="Hensen N."/>
            <person name="Bonometti L."/>
            <person name="Westerberg I."/>
            <person name="Brannstrom I.O."/>
            <person name="Guillou S."/>
            <person name="Cros-Aarteil S."/>
            <person name="Calhoun S."/>
            <person name="Haridas S."/>
            <person name="Kuo A."/>
            <person name="Mondo S."/>
            <person name="Pangilinan J."/>
            <person name="Riley R."/>
            <person name="Labutti K."/>
            <person name="Andreopoulos B."/>
            <person name="Lipzen A."/>
            <person name="Chen C."/>
            <person name="Yanf M."/>
            <person name="Daum C."/>
            <person name="Ng V."/>
            <person name="Clum A."/>
            <person name="Steindorff A."/>
            <person name="Ohm R."/>
            <person name="Martin F."/>
            <person name="Silar P."/>
            <person name="Natvig D."/>
            <person name="Lalanne C."/>
            <person name="Gautier V."/>
            <person name="Ament-Velasquez S.L."/>
            <person name="Kruys A."/>
            <person name="Hutchinson M.I."/>
            <person name="Powell A.J."/>
            <person name="Barry K."/>
            <person name="Miller A.N."/>
            <person name="Grigoriev I.V."/>
            <person name="Debuchy R."/>
            <person name="Gladieux P."/>
            <person name="Thoren M.H."/>
            <person name="Johannesson H."/>
        </authorList>
    </citation>
    <scope>NUCLEOTIDE SEQUENCE</scope>
    <source>
        <strain evidence="7">8032-3</strain>
    </source>
</reference>
<sequence>MYPDPLTPSIYGRACSNCAGAKSKCVYASNDGGCERCRRLSKQCVPSASVRKRGNRRTGSSRTAQLEEKLEDLVTMLRDQSSGKFAPNSIPTPSPGGASANGFHAGSDNPSPREAAGHGARAPQTPNSHVSGAMDGTFCDSRLASAPVAPISSMIPLPNTPAGRLEAEASIRSFRTRYLDTFPCVYLPRSMTAEGLREEKPLLWFAITMVTCQSSSRQLAMGDTMQKIVAQKLVVEHEKSMDILLALLVFLGWSQYNRRDKPYLATFCHLAISLIFDLALTRPVGESSTIMCFKSLNQAKLAPPAARTMEGRRAVLACFYLTSQISYTMKKMDGLTWTPYMDECLNELSRQPESPQDEILVSQVRLQLIVEQLHRAPWQCYEPRTAGTAGPPASYLHALQSRLKKVKSELPPELASRVFMQLQLHYTKLVTLESGLSRNASPPSSNPDFRRYDMTSKCLEATKDWFDTFFSMPSSDLHAMPFLLWSQLAHCVVTLYRLTTLDEPAWDRAQVRDTLDLLVVCDRIIADFNAVRTKHRLPANDSEDIFFKGARMLQSMKSSWAAELAKTERPAPADAAAAAAAAATTAATAAVQGDFVDSVTTGPMAVPMMMLDESWMVDNIWLTDIFNASWE</sequence>